<keyword evidence="10" id="KW-1185">Reference proteome</keyword>
<evidence type="ECO:0000256" key="4">
    <source>
        <dbReference type="ARBA" id="ARBA00022833"/>
    </source>
</evidence>
<keyword evidence="7" id="KW-0812">Transmembrane</keyword>
<gene>
    <name evidence="9" type="ORF">JOF57_002274</name>
</gene>
<keyword evidence="7" id="KW-0472">Membrane</keyword>
<keyword evidence="5 6" id="KW-0482">Metalloprotease</keyword>
<dbReference type="CDD" id="cd07326">
    <property type="entry name" value="M56_BlaR1_MecR1_like"/>
    <property type="match status" value="1"/>
</dbReference>
<reference evidence="9 10" key="1">
    <citation type="submission" date="2021-03" db="EMBL/GenBank/DDBJ databases">
        <title>Sequencing the genomes of 1000 actinobacteria strains.</title>
        <authorList>
            <person name="Klenk H.-P."/>
        </authorList>
    </citation>
    <scope>NUCLEOTIDE SEQUENCE [LARGE SCALE GENOMIC DNA]</scope>
    <source>
        <strain evidence="9 10">DSM 46713</strain>
    </source>
</reference>
<evidence type="ECO:0000256" key="1">
    <source>
        <dbReference type="ARBA" id="ARBA00022670"/>
    </source>
</evidence>
<name>A0ABS4ZS75_9MYCO</name>
<comment type="caution">
    <text evidence="9">The sequence shown here is derived from an EMBL/GenBank/DDBJ whole genome shotgun (WGS) entry which is preliminary data.</text>
</comment>
<comment type="cofactor">
    <cofactor evidence="6">
        <name>Zn(2+)</name>
        <dbReference type="ChEBI" id="CHEBI:29105"/>
    </cofactor>
    <text evidence="6">Binds 1 zinc ion per subunit.</text>
</comment>
<proteinExistence type="inferred from homology"/>
<feature type="transmembrane region" description="Helical" evidence="7">
    <location>
        <begin position="271"/>
        <end position="296"/>
    </location>
</feature>
<protein>
    <submittedName>
        <fullName evidence="9">Zn-dependent protease with chaperone function</fullName>
    </submittedName>
</protein>
<evidence type="ECO:0000256" key="6">
    <source>
        <dbReference type="RuleBase" id="RU003983"/>
    </source>
</evidence>
<dbReference type="Proteomes" id="UP000694460">
    <property type="component" value="Unassembled WGS sequence"/>
</dbReference>
<feature type="domain" description="Peptidase M48" evidence="8">
    <location>
        <begin position="138"/>
        <end position="184"/>
    </location>
</feature>
<dbReference type="RefSeq" id="WP_209916479.1">
    <property type="nucleotide sequence ID" value="NZ_JAGIOP010000002.1"/>
</dbReference>
<feature type="transmembrane region" description="Helical" evidence="7">
    <location>
        <begin position="6"/>
        <end position="26"/>
    </location>
</feature>
<evidence type="ECO:0000256" key="2">
    <source>
        <dbReference type="ARBA" id="ARBA00022723"/>
    </source>
</evidence>
<organism evidence="9 10">
    <name type="scientific">Mycolicibacterium lutetiense</name>
    <dbReference type="NCBI Taxonomy" id="1641992"/>
    <lineage>
        <taxon>Bacteria</taxon>
        <taxon>Bacillati</taxon>
        <taxon>Actinomycetota</taxon>
        <taxon>Actinomycetes</taxon>
        <taxon>Mycobacteriales</taxon>
        <taxon>Mycobacteriaceae</taxon>
        <taxon>Mycolicibacterium</taxon>
    </lineage>
</organism>
<dbReference type="InterPro" id="IPR001915">
    <property type="entry name" value="Peptidase_M48"/>
</dbReference>
<keyword evidence="4 6" id="KW-0862">Zinc</keyword>
<feature type="transmembrane region" description="Helical" evidence="7">
    <location>
        <begin position="76"/>
        <end position="97"/>
    </location>
</feature>
<sequence length="301" mass="31590">MTAVAWWALAGVAAGCLTPVALRALLRRGIGAAVLLCTWGAMVSLIITALALPAFAELFHRCRLSAHPFDTSPVGTAAAAVSAGILLVAAIGGGWRFSHHSRMRHRLHGRHFEMNWLLTGHRPRPGTVVWLPVAEPLAYSLAGQPPLVVATTGLYRVFDAATVSAVLAHEHAHTARRHHLFVSLADTVASGLGWLPLMRQSPSLVRTLVELDADAHAARSHGHHRLLQALRALQHTATPPAALGIAGECTQLRMARLCAQSCRGSGRLAGVAAYCGAALVVGVPALLSLSAVIAVASCTTV</sequence>
<evidence type="ECO:0000256" key="3">
    <source>
        <dbReference type="ARBA" id="ARBA00022801"/>
    </source>
</evidence>
<dbReference type="EMBL" id="JAGIOP010000002">
    <property type="protein sequence ID" value="MBP2452361.1"/>
    <property type="molecule type" value="Genomic_DNA"/>
</dbReference>
<comment type="similarity">
    <text evidence="6">Belongs to the peptidase M48 family.</text>
</comment>
<evidence type="ECO:0000313" key="10">
    <source>
        <dbReference type="Proteomes" id="UP000694460"/>
    </source>
</evidence>
<keyword evidence="3 6" id="KW-0378">Hydrolase</keyword>
<evidence type="ECO:0000313" key="9">
    <source>
        <dbReference type="EMBL" id="MBP2452361.1"/>
    </source>
</evidence>
<dbReference type="Gene3D" id="3.30.2010.10">
    <property type="entry name" value="Metalloproteases ('zincins'), catalytic domain"/>
    <property type="match status" value="1"/>
</dbReference>
<dbReference type="Pfam" id="PF01435">
    <property type="entry name" value="Peptidase_M48"/>
    <property type="match status" value="1"/>
</dbReference>
<evidence type="ECO:0000256" key="7">
    <source>
        <dbReference type="SAM" id="Phobius"/>
    </source>
</evidence>
<evidence type="ECO:0000259" key="8">
    <source>
        <dbReference type="Pfam" id="PF01435"/>
    </source>
</evidence>
<feature type="transmembrane region" description="Helical" evidence="7">
    <location>
        <begin position="33"/>
        <end position="56"/>
    </location>
</feature>
<keyword evidence="2" id="KW-0479">Metal-binding</keyword>
<evidence type="ECO:0000256" key="5">
    <source>
        <dbReference type="ARBA" id="ARBA00023049"/>
    </source>
</evidence>
<keyword evidence="1 6" id="KW-0645">Protease</keyword>
<dbReference type="GO" id="GO:0006508">
    <property type="term" value="P:proteolysis"/>
    <property type="evidence" value="ECO:0007669"/>
    <property type="project" value="UniProtKB-KW"/>
</dbReference>
<accession>A0ABS4ZS75</accession>
<dbReference type="GO" id="GO:0008233">
    <property type="term" value="F:peptidase activity"/>
    <property type="evidence" value="ECO:0007669"/>
    <property type="project" value="UniProtKB-KW"/>
</dbReference>
<keyword evidence="7" id="KW-1133">Transmembrane helix</keyword>